<proteinExistence type="inferred from homology"/>
<dbReference type="Gene3D" id="3.30.1200.10">
    <property type="entry name" value="YggU-like"/>
    <property type="match status" value="1"/>
</dbReference>
<dbReference type="SUPFAM" id="SSF69786">
    <property type="entry name" value="YggU-like"/>
    <property type="match status" value="1"/>
</dbReference>
<evidence type="ECO:0000313" key="2">
    <source>
        <dbReference type="EMBL" id="OHA18551.1"/>
    </source>
</evidence>
<dbReference type="Pfam" id="PF02594">
    <property type="entry name" value="DUF167"/>
    <property type="match status" value="1"/>
</dbReference>
<evidence type="ECO:0000313" key="3">
    <source>
        <dbReference type="Proteomes" id="UP000178873"/>
    </source>
</evidence>
<dbReference type="SMART" id="SM01152">
    <property type="entry name" value="DUF167"/>
    <property type="match status" value="1"/>
</dbReference>
<protein>
    <submittedName>
        <fullName evidence="2">Uncharacterized protein</fullName>
    </submittedName>
</protein>
<gene>
    <name evidence="2" type="ORF">A2664_02845</name>
</gene>
<dbReference type="NCBIfam" id="TIGR00251">
    <property type="entry name" value="DUF167 family protein"/>
    <property type="match status" value="1"/>
</dbReference>
<reference evidence="2 3" key="1">
    <citation type="journal article" date="2016" name="Nat. Commun.">
        <title>Thousands of microbial genomes shed light on interconnected biogeochemical processes in an aquifer system.</title>
        <authorList>
            <person name="Anantharaman K."/>
            <person name="Brown C.T."/>
            <person name="Hug L.A."/>
            <person name="Sharon I."/>
            <person name="Castelle C.J."/>
            <person name="Probst A.J."/>
            <person name="Thomas B.C."/>
            <person name="Singh A."/>
            <person name="Wilkins M.J."/>
            <person name="Karaoz U."/>
            <person name="Brodie E.L."/>
            <person name="Williams K.H."/>
            <person name="Hubbard S.S."/>
            <person name="Banfield J.F."/>
        </authorList>
    </citation>
    <scope>NUCLEOTIDE SEQUENCE [LARGE SCALE GENOMIC DNA]</scope>
</reference>
<comment type="similarity">
    <text evidence="1">Belongs to the UPF0235 family.</text>
</comment>
<evidence type="ECO:0000256" key="1">
    <source>
        <dbReference type="ARBA" id="ARBA00010364"/>
    </source>
</evidence>
<dbReference type="EMBL" id="MHRF01000004">
    <property type="protein sequence ID" value="OHA18551.1"/>
    <property type="molecule type" value="Genomic_DNA"/>
</dbReference>
<sequence length="74" mass="8361">MHIKVKVTASAKREVLKQVSADTLHVSVREPARGGKANRQILVLLQDYFGAKFNVRFVRGKDRPSKLFTITPIK</sequence>
<dbReference type="InterPro" id="IPR003746">
    <property type="entry name" value="DUF167"/>
</dbReference>
<name>A0A1G2M689_9BACT</name>
<dbReference type="AlphaFoldDB" id="A0A1G2M689"/>
<accession>A0A1G2M689</accession>
<dbReference type="STRING" id="1802301.A2664_02845"/>
<dbReference type="Proteomes" id="UP000178873">
    <property type="component" value="Unassembled WGS sequence"/>
</dbReference>
<comment type="caution">
    <text evidence="2">The sequence shown here is derived from an EMBL/GenBank/DDBJ whole genome shotgun (WGS) entry which is preliminary data.</text>
</comment>
<organism evidence="2 3">
    <name type="scientific">Candidatus Taylorbacteria bacterium RIFCSPHIGHO2_01_FULL_46_22b</name>
    <dbReference type="NCBI Taxonomy" id="1802301"/>
    <lineage>
        <taxon>Bacteria</taxon>
        <taxon>Candidatus Tayloriibacteriota</taxon>
    </lineage>
</organism>
<dbReference type="InterPro" id="IPR036591">
    <property type="entry name" value="YggU-like_sf"/>
</dbReference>